<dbReference type="Pfam" id="PF04203">
    <property type="entry name" value="Sortase"/>
    <property type="match status" value="1"/>
</dbReference>
<feature type="active site" description="Proton donor/acceptor" evidence="2">
    <location>
        <position position="167"/>
    </location>
</feature>
<dbReference type="SUPFAM" id="SSF63817">
    <property type="entry name" value="Sortase"/>
    <property type="match status" value="1"/>
</dbReference>
<accession>A0A3G6IX08</accession>
<dbReference type="InterPro" id="IPR042002">
    <property type="entry name" value="Sortase_C"/>
</dbReference>
<keyword evidence="3" id="KW-1133">Transmembrane helix</keyword>
<feature type="transmembrane region" description="Helical" evidence="3">
    <location>
        <begin position="24"/>
        <end position="46"/>
    </location>
</feature>
<dbReference type="NCBIfam" id="NF033745">
    <property type="entry name" value="class_C_sortase"/>
    <property type="match status" value="1"/>
</dbReference>
<dbReference type="KEGG" id="cpso:CPPEL_10680"/>
<evidence type="ECO:0000256" key="1">
    <source>
        <dbReference type="ARBA" id="ARBA00022801"/>
    </source>
</evidence>
<dbReference type="RefSeq" id="WP_245990448.1">
    <property type="nucleotide sequence ID" value="NZ_CP033898.1"/>
</dbReference>
<evidence type="ECO:0000256" key="2">
    <source>
        <dbReference type="PIRSR" id="PIRSR605754-1"/>
    </source>
</evidence>
<evidence type="ECO:0000313" key="4">
    <source>
        <dbReference type="EMBL" id="AZA10232.1"/>
    </source>
</evidence>
<dbReference type="Gene3D" id="2.40.260.10">
    <property type="entry name" value="Sortase"/>
    <property type="match status" value="1"/>
</dbReference>
<name>A0A3G6IX08_9CORY</name>
<dbReference type="AlphaFoldDB" id="A0A3G6IX08"/>
<dbReference type="GO" id="GO:0016787">
    <property type="term" value="F:hydrolase activity"/>
    <property type="evidence" value="ECO:0007669"/>
    <property type="project" value="UniProtKB-KW"/>
</dbReference>
<dbReference type="NCBIfam" id="TIGR01076">
    <property type="entry name" value="sortase_fam"/>
    <property type="match status" value="1"/>
</dbReference>
<dbReference type="Proteomes" id="UP000271426">
    <property type="component" value="Chromosome"/>
</dbReference>
<proteinExistence type="predicted"/>
<organism evidence="4 5">
    <name type="scientific">Corynebacterium pseudopelargi</name>
    <dbReference type="NCBI Taxonomy" id="2080757"/>
    <lineage>
        <taxon>Bacteria</taxon>
        <taxon>Bacillati</taxon>
        <taxon>Actinomycetota</taxon>
        <taxon>Actinomycetes</taxon>
        <taxon>Mycobacteriales</taxon>
        <taxon>Corynebacteriaceae</taxon>
        <taxon>Corynebacterium</taxon>
    </lineage>
</organism>
<feature type="transmembrane region" description="Helical" evidence="3">
    <location>
        <begin position="264"/>
        <end position="287"/>
    </location>
</feature>
<reference evidence="4 5" key="1">
    <citation type="submission" date="2018-11" db="EMBL/GenBank/DDBJ databases">
        <authorList>
            <person name="Kleinhagauer T."/>
            <person name="Glaeser S.P."/>
            <person name="Spergser J."/>
            <person name="Ruckert C."/>
            <person name="Kaempfer P."/>
            <person name="Busse H.-J."/>
        </authorList>
    </citation>
    <scope>NUCLEOTIDE SEQUENCE [LARGE SCALE GENOMIC DNA]</scope>
    <source>
        <strain evidence="4 5">812CH</strain>
    </source>
</reference>
<keyword evidence="5" id="KW-1185">Reference proteome</keyword>
<keyword evidence="1" id="KW-0378">Hydrolase</keyword>
<dbReference type="CDD" id="cd05827">
    <property type="entry name" value="Sortase_C"/>
    <property type="match status" value="1"/>
</dbReference>
<sequence>MTTASLERHEGGKHTNERSMLQRIMPLIIVLIGFAIVMYPVMGTWVRNVTQTKQAEAYTSRINDETTEEERAASLASAEEWNRNHAQGPVLDPWLARVDESNLEYQEYLKELDLDDVMGRIIIPKIDSDLPIYHGTDEKTLGKGIGHLYGSSLPVGGEGSHSVLTGHTGLPNATLWDRLVDLDKGDSFTVYVAGRVMKYEIGERRVVLPTETNNLRPVEGEDLVTLITCTPYGVNSHRLVLTAHRVPIDDEEAREILNQKHNPWQWWMILALILSLAVLIAGIAWTVRGIKRSKAQEEVE</sequence>
<evidence type="ECO:0000313" key="5">
    <source>
        <dbReference type="Proteomes" id="UP000271426"/>
    </source>
</evidence>
<dbReference type="EMBL" id="CP033898">
    <property type="protein sequence ID" value="AZA10232.1"/>
    <property type="molecule type" value="Genomic_DNA"/>
</dbReference>
<gene>
    <name evidence="4" type="ORF">CPPEL_10680</name>
</gene>
<evidence type="ECO:0000256" key="3">
    <source>
        <dbReference type="SAM" id="Phobius"/>
    </source>
</evidence>
<dbReference type="InterPro" id="IPR023365">
    <property type="entry name" value="Sortase_dom-sf"/>
</dbReference>
<dbReference type="InterPro" id="IPR005754">
    <property type="entry name" value="Sortase"/>
</dbReference>
<keyword evidence="3" id="KW-0812">Transmembrane</keyword>
<protein>
    <submittedName>
        <fullName evidence="4">Sortase family protein</fullName>
    </submittedName>
</protein>
<keyword evidence="3" id="KW-0472">Membrane</keyword>
<feature type="active site" description="Acyl-thioester intermediate" evidence="2">
    <location>
        <position position="229"/>
    </location>
</feature>